<sequence>MGSCIAGCAAPNSTENVSATTTPAASNVYVLPSYMTDYHNQWLADPGIDLFSEEATIIRAFIESDYIVDSSGDRSDAYHGFSRITANTRGTVSSDRRYGEPADTPPRVYRGTSINRILSIQTIPAGYPGDSTVVAYACSDAYDTDYDGRKPDSSRLPSSSYEIWMHNTASTATPYPRFEGPRNAPEGDVFGGWIVDKFTSSTSDRVQQETCSDWFKSRHDGNRLRMSTDFAPPLVLPNYPGWPEDAAR</sequence>
<gene>
    <name evidence="1" type="ordered locus">RER_27900</name>
</gene>
<dbReference type="AlphaFoldDB" id="C0ZYR3"/>
<dbReference type="eggNOG" id="ENOG5030SN3">
    <property type="taxonomic scope" value="Bacteria"/>
</dbReference>
<evidence type="ECO:0000313" key="2">
    <source>
        <dbReference type="Proteomes" id="UP000002204"/>
    </source>
</evidence>
<evidence type="ECO:0000313" key="1">
    <source>
        <dbReference type="EMBL" id="BAH33498.1"/>
    </source>
</evidence>
<accession>C0ZYR3</accession>
<name>C0ZYR3_RHOE4</name>
<organism evidence="1 2">
    <name type="scientific">Rhodococcus erythropolis (strain PR4 / NBRC 100887)</name>
    <dbReference type="NCBI Taxonomy" id="234621"/>
    <lineage>
        <taxon>Bacteria</taxon>
        <taxon>Bacillati</taxon>
        <taxon>Actinomycetota</taxon>
        <taxon>Actinomycetes</taxon>
        <taxon>Mycobacteriales</taxon>
        <taxon>Nocardiaceae</taxon>
        <taxon>Rhodococcus</taxon>
        <taxon>Rhodococcus erythropolis group</taxon>
    </lineage>
</organism>
<reference evidence="1 2" key="2">
    <citation type="journal article" date="2006" name="Environ. Microbiol.">
        <title>Sequence analysis of three plasmids harboured in Rhodococcus erythropolis strain PR4.</title>
        <authorList>
            <person name="Sekine M."/>
            <person name="Tanikawa S."/>
            <person name="Omata S."/>
            <person name="Saito M."/>
            <person name="Fujisawa T."/>
            <person name="Tsukatani N."/>
            <person name="Tajima T."/>
            <person name="Sekigawa T."/>
            <person name="Kosugi H."/>
            <person name="Matsuo Y."/>
            <person name="Nishiko R."/>
            <person name="Imamura K."/>
            <person name="Ito M."/>
            <person name="Narita H."/>
            <person name="Tago S."/>
            <person name="Fujita N."/>
            <person name="Harayama S."/>
        </authorList>
    </citation>
    <scope>NUCLEOTIDE SEQUENCE [LARGE SCALE GENOMIC DNA]</scope>
    <source>
        <strain evidence="2">PR4 / NBRC 100887</strain>
    </source>
</reference>
<dbReference type="HOGENOM" id="CLU_076355_0_0_11"/>
<dbReference type="EMBL" id="AP008957">
    <property type="protein sequence ID" value="BAH33498.1"/>
    <property type="molecule type" value="Genomic_DNA"/>
</dbReference>
<proteinExistence type="predicted"/>
<dbReference type="Proteomes" id="UP000002204">
    <property type="component" value="Chromosome"/>
</dbReference>
<reference evidence="2" key="1">
    <citation type="submission" date="2005-03" db="EMBL/GenBank/DDBJ databases">
        <title>Comparison of the complete genome sequences of Rhodococcus erythropolis PR4 and Rhodococcus opacus B4.</title>
        <authorList>
            <person name="Takarada H."/>
            <person name="Sekine M."/>
            <person name="Hosoyama A."/>
            <person name="Yamada R."/>
            <person name="Fujisawa T."/>
            <person name="Omata S."/>
            <person name="Shimizu A."/>
            <person name="Tsukatani N."/>
            <person name="Tanikawa S."/>
            <person name="Fujita N."/>
            <person name="Harayama S."/>
        </authorList>
    </citation>
    <scope>NUCLEOTIDE SEQUENCE [LARGE SCALE GENOMIC DNA]</scope>
    <source>
        <strain evidence="2">PR4 / NBRC 100887</strain>
    </source>
</reference>
<dbReference type="KEGG" id="rer:RER_27900"/>
<protein>
    <submittedName>
        <fullName evidence="1">Uncharacterized protein</fullName>
    </submittedName>
</protein>